<dbReference type="Proteomes" id="UP001216907">
    <property type="component" value="Unassembled WGS sequence"/>
</dbReference>
<keyword evidence="1" id="KW-0812">Transmembrane</keyword>
<keyword evidence="1" id="KW-0472">Membrane</keyword>
<reference evidence="2 3" key="1">
    <citation type="submission" date="2023-03" db="EMBL/GenBank/DDBJ databases">
        <title>Paludisphaera mucosa sp. nov. a novel planctomycete from northern fen.</title>
        <authorList>
            <person name="Ivanova A."/>
        </authorList>
    </citation>
    <scope>NUCLEOTIDE SEQUENCE [LARGE SCALE GENOMIC DNA]</scope>
    <source>
        <strain evidence="2 3">Pla2</strain>
    </source>
</reference>
<dbReference type="EMBL" id="JARRAG010000001">
    <property type="protein sequence ID" value="MDG3003416.1"/>
    <property type="molecule type" value="Genomic_DNA"/>
</dbReference>
<name>A0ABT6F7F4_9BACT</name>
<organism evidence="2 3">
    <name type="scientific">Paludisphaera mucosa</name>
    <dbReference type="NCBI Taxonomy" id="3030827"/>
    <lineage>
        <taxon>Bacteria</taxon>
        <taxon>Pseudomonadati</taxon>
        <taxon>Planctomycetota</taxon>
        <taxon>Planctomycetia</taxon>
        <taxon>Isosphaerales</taxon>
        <taxon>Isosphaeraceae</taxon>
        <taxon>Paludisphaera</taxon>
    </lineage>
</organism>
<evidence type="ECO:0000256" key="1">
    <source>
        <dbReference type="SAM" id="Phobius"/>
    </source>
</evidence>
<dbReference type="RefSeq" id="WP_277859767.1">
    <property type="nucleotide sequence ID" value="NZ_JARRAG010000001.1"/>
</dbReference>
<feature type="transmembrane region" description="Helical" evidence="1">
    <location>
        <begin position="20"/>
        <end position="42"/>
    </location>
</feature>
<feature type="transmembrane region" description="Helical" evidence="1">
    <location>
        <begin position="48"/>
        <end position="67"/>
    </location>
</feature>
<sequence length="84" mass="9069">MRPMFIEVRSGVKYILWAKFILFATGVILLLALLGEAVAYLAMGRFGLAAPAAGAILGFLGVTRQLLSILAYQPTERDDVVTTP</sequence>
<proteinExistence type="predicted"/>
<evidence type="ECO:0000313" key="3">
    <source>
        <dbReference type="Proteomes" id="UP001216907"/>
    </source>
</evidence>
<evidence type="ECO:0000313" key="2">
    <source>
        <dbReference type="EMBL" id="MDG3003416.1"/>
    </source>
</evidence>
<gene>
    <name evidence="2" type="ORF">PZE19_06535</name>
</gene>
<accession>A0ABT6F7F4</accession>
<protein>
    <submittedName>
        <fullName evidence="2">Uncharacterized protein</fullName>
    </submittedName>
</protein>
<keyword evidence="1" id="KW-1133">Transmembrane helix</keyword>
<comment type="caution">
    <text evidence="2">The sequence shown here is derived from an EMBL/GenBank/DDBJ whole genome shotgun (WGS) entry which is preliminary data.</text>
</comment>
<keyword evidence="3" id="KW-1185">Reference proteome</keyword>